<name>A0A0P7BR37_9BACT</name>
<sequence length="104" mass="11826">MTNIKEAYPTLSIALDDLYKRGYTTDFNLYQKSHSTKAFRELESNEFEIVEHHRFDGMTNVADESVLYVIETNSGIKGTLIDAYGVDASPELAQIIRGMNFARQ</sequence>
<dbReference type="OrthoDB" id="8418771at2"/>
<evidence type="ECO:0000313" key="2">
    <source>
        <dbReference type="Proteomes" id="UP000050454"/>
    </source>
</evidence>
<dbReference type="STRING" id="1605367.AFM12_03725"/>
<gene>
    <name evidence="1" type="ORF">AFM12_03725</name>
</gene>
<protein>
    <recommendedName>
        <fullName evidence="3">Phosphoribosylpyrophosphate synthetase</fullName>
    </recommendedName>
</protein>
<proteinExistence type="predicted"/>
<dbReference type="Proteomes" id="UP000050454">
    <property type="component" value="Unassembled WGS sequence"/>
</dbReference>
<dbReference type="EMBL" id="LGTQ01000005">
    <property type="protein sequence ID" value="KPM49705.1"/>
    <property type="molecule type" value="Genomic_DNA"/>
</dbReference>
<reference evidence="1 2" key="1">
    <citation type="submission" date="2015-07" db="EMBL/GenBank/DDBJ databases">
        <title>The draft genome sequence of Leadbetterella sp. JN14-9.</title>
        <authorList>
            <person name="Liu Y."/>
            <person name="Du J."/>
            <person name="Shao Z."/>
        </authorList>
    </citation>
    <scope>NUCLEOTIDE SEQUENCE [LARGE SCALE GENOMIC DNA]</scope>
    <source>
        <strain evidence="1 2">JN14-9</strain>
    </source>
</reference>
<evidence type="ECO:0000313" key="1">
    <source>
        <dbReference type="EMBL" id="KPM49705.1"/>
    </source>
</evidence>
<accession>A0A0P7BR37</accession>
<dbReference type="AlphaFoldDB" id="A0A0P7BR37"/>
<comment type="caution">
    <text evidence="1">The sequence shown here is derived from an EMBL/GenBank/DDBJ whole genome shotgun (WGS) entry which is preliminary data.</text>
</comment>
<keyword evidence="2" id="KW-1185">Reference proteome</keyword>
<evidence type="ECO:0008006" key="3">
    <source>
        <dbReference type="Google" id="ProtNLM"/>
    </source>
</evidence>
<dbReference type="RefSeq" id="WP_055144039.1">
    <property type="nucleotide sequence ID" value="NZ_JXSZ01000005.1"/>
</dbReference>
<organism evidence="1 2">
    <name type="scientific">Jiulongibacter sediminis</name>
    <dbReference type="NCBI Taxonomy" id="1605367"/>
    <lineage>
        <taxon>Bacteria</taxon>
        <taxon>Pseudomonadati</taxon>
        <taxon>Bacteroidota</taxon>
        <taxon>Cytophagia</taxon>
        <taxon>Cytophagales</taxon>
        <taxon>Leadbetterellaceae</taxon>
        <taxon>Jiulongibacter</taxon>
    </lineage>
</organism>